<dbReference type="Gene3D" id="1.10.10.10">
    <property type="entry name" value="Winged helix-like DNA-binding domain superfamily/Winged helix DNA-binding domain"/>
    <property type="match status" value="1"/>
</dbReference>
<dbReference type="SUPFAM" id="SSF46689">
    <property type="entry name" value="Homeodomain-like"/>
    <property type="match status" value="1"/>
</dbReference>
<dbReference type="Proteomes" id="UP000596929">
    <property type="component" value="Unassembled WGS sequence"/>
</dbReference>
<sequence>MDKDFKFKVITEASSNGVSKTCEKYGISRTLYYRWLNRYKAKGIDGLSSAKKDFIPNNKISNEIETALLNLIKQYPTYGPKAIKYLFDDLGYKISESAIYNIMKRNNLSKKEERLKFSRKQQTKVTTALPNLNEILSGECWLFWITDYGYYNHLGHIYEYTLFDYKSRIACSRLYNNITFSNFEDILTSTAMPVAKTLNLKISYLCFFQSCKIMNISTKTFNYRINKILDDNGFDFKIHTFMDKNEDLNRVNILKKHFTEKTSSFLVPLLNKDITFLELKLKFQDYIRNYNIADKHIFDIGEYTPVEYHNKLSNTKLILPIWAYIKREY</sequence>
<dbReference type="EMBL" id="JACOOO010000024">
    <property type="protein sequence ID" value="MBC5629511.1"/>
    <property type="molecule type" value="Genomic_DNA"/>
</dbReference>
<proteinExistence type="predicted"/>
<evidence type="ECO:0000313" key="2">
    <source>
        <dbReference type="Proteomes" id="UP000596929"/>
    </source>
</evidence>
<dbReference type="Pfam" id="PF13565">
    <property type="entry name" value="HTH_32"/>
    <property type="match status" value="1"/>
</dbReference>
<name>A0ABR7DDN3_9CLOT</name>
<evidence type="ECO:0000313" key="1">
    <source>
        <dbReference type="EMBL" id="MBC5629511.1"/>
    </source>
</evidence>
<comment type="caution">
    <text evidence="1">The sequence shown here is derived from an EMBL/GenBank/DDBJ whole genome shotgun (WGS) entry which is preliminary data.</text>
</comment>
<dbReference type="RefSeq" id="WP_186860198.1">
    <property type="nucleotide sequence ID" value="NZ_JACOOO010000024.1"/>
</dbReference>
<organism evidence="1 2">
    <name type="scientific">Clostridium hominis</name>
    <dbReference type="NCBI Taxonomy" id="2763036"/>
    <lineage>
        <taxon>Bacteria</taxon>
        <taxon>Bacillati</taxon>
        <taxon>Bacillota</taxon>
        <taxon>Clostridia</taxon>
        <taxon>Eubacteriales</taxon>
        <taxon>Clostridiaceae</taxon>
        <taxon>Clostridium</taxon>
    </lineage>
</organism>
<protein>
    <submittedName>
        <fullName evidence="1">Helix-turn-helix domain containing protein</fullName>
    </submittedName>
</protein>
<keyword evidence="2" id="KW-1185">Reference proteome</keyword>
<dbReference type="InterPro" id="IPR009057">
    <property type="entry name" value="Homeodomain-like_sf"/>
</dbReference>
<reference evidence="1 2" key="1">
    <citation type="submission" date="2020-08" db="EMBL/GenBank/DDBJ databases">
        <title>Genome public.</title>
        <authorList>
            <person name="Liu C."/>
            <person name="Sun Q."/>
        </authorList>
    </citation>
    <scope>NUCLEOTIDE SEQUENCE [LARGE SCALE GENOMIC DNA]</scope>
    <source>
        <strain evidence="1 2">NSJ-6</strain>
    </source>
</reference>
<accession>A0ABR7DDN3</accession>
<gene>
    <name evidence="1" type="ORF">H8S20_11490</name>
</gene>
<dbReference type="InterPro" id="IPR036388">
    <property type="entry name" value="WH-like_DNA-bd_sf"/>
</dbReference>